<evidence type="ECO:0000256" key="6">
    <source>
        <dbReference type="SAM" id="MobiDB-lite"/>
    </source>
</evidence>
<accession>Q6Q508</accession>
<comment type="subcellular location">
    <subcellularLocation>
        <location evidence="1">Membrane</location>
        <topology evidence="1">Multi-pass membrane protein</topology>
    </subcellularLocation>
</comment>
<feature type="transmembrane region" description="Helical" evidence="7">
    <location>
        <begin position="170"/>
        <end position="200"/>
    </location>
</feature>
<dbReference type="GO" id="GO:0015707">
    <property type="term" value="P:nitrite transport"/>
    <property type="evidence" value="ECO:0007669"/>
    <property type="project" value="TreeGrafter"/>
</dbReference>
<evidence type="ECO:0000256" key="1">
    <source>
        <dbReference type="ARBA" id="ARBA00004141"/>
    </source>
</evidence>
<dbReference type="InterPro" id="IPR000292">
    <property type="entry name" value="For/NO2_transpt"/>
</dbReference>
<dbReference type="Gene3D" id="1.20.1080.10">
    <property type="entry name" value="Glycerol uptake facilitator protein"/>
    <property type="match status" value="1"/>
</dbReference>
<feature type="transmembrane region" description="Helical" evidence="7">
    <location>
        <begin position="30"/>
        <end position="50"/>
    </location>
</feature>
<keyword evidence="4 7" id="KW-0472">Membrane</keyword>
<evidence type="ECO:0000256" key="5">
    <source>
        <dbReference type="ARBA" id="ARBA00049660"/>
    </source>
</evidence>
<evidence type="ECO:0000256" key="2">
    <source>
        <dbReference type="ARBA" id="ARBA00022692"/>
    </source>
</evidence>
<dbReference type="GO" id="GO:0005886">
    <property type="term" value="C:plasma membrane"/>
    <property type="evidence" value="ECO:0007669"/>
    <property type="project" value="TreeGrafter"/>
</dbReference>
<proteinExistence type="evidence at transcript level"/>
<name>Q6Q508_EUGGR</name>
<dbReference type="GO" id="GO:0015513">
    <property type="term" value="F:high-affinity secondary active nitrite transmembrane transporter activity"/>
    <property type="evidence" value="ECO:0007669"/>
    <property type="project" value="TreeGrafter"/>
</dbReference>
<organism evidence="8">
    <name type="scientific">Euglena gracilis</name>
    <dbReference type="NCBI Taxonomy" id="3039"/>
    <lineage>
        <taxon>Eukaryota</taxon>
        <taxon>Discoba</taxon>
        <taxon>Euglenozoa</taxon>
        <taxon>Euglenida</taxon>
        <taxon>Spirocuta</taxon>
        <taxon>Euglenophyceae</taxon>
        <taxon>Euglenales</taxon>
        <taxon>Euglenaceae</taxon>
        <taxon>Euglena</taxon>
    </lineage>
</organism>
<evidence type="ECO:0000256" key="3">
    <source>
        <dbReference type="ARBA" id="ARBA00022989"/>
    </source>
</evidence>
<dbReference type="Pfam" id="PF01226">
    <property type="entry name" value="Form_Nir_trans"/>
    <property type="match status" value="1"/>
</dbReference>
<dbReference type="AlphaFoldDB" id="Q6Q508"/>
<dbReference type="InterPro" id="IPR023271">
    <property type="entry name" value="Aquaporin-like"/>
</dbReference>
<evidence type="ECO:0000313" key="8">
    <source>
        <dbReference type="EMBL" id="AAS66886.1"/>
    </source>
</evidence>
<feature type="region of interest" description="Disordered" evidence="6">
    <location>
        <begin position="265"/>
        <end position="288"/>
    </location>
</feature>
<comment type="similarity">
    <text evidence="5">Belongs to the FNT transporter (TC 1.A.16) family.</text>
</comment>
<dbReference type="PANTHER" id="PTHR30520">
    <property type="entry name" value="FORMATE TRANSPORTER-RELATED"/>
    <property type="match status" value="1"/>
</dbReference>
<feature type="transmembrane region" description="Helical" evidence="7">
    <location>
        <begin position="238"/>
        <end position="256"/>
    </location>
</feature>
<protein>
    <submittedName>
        <fullName evidence="8">FocA-like</fullName>
    </submittedName>
</protein>
<dbReference type="PANTHER" id="PTHR30520:SF6">
    <property type="entry name" value="FORMATE_NITRATE FAMILY TRANSPORTER (EUROFUNG)"/>
    <property type="match status" value="1"/>
</dbReference>
<evidence type="ECO:0000256" key="4">
    <source>
        <dbReference type="ARBA" id="ARBA00023136"/>
    </source>
</evidence>
<feature type="transmembrane region" description="Helical" evidence="7">
    <location>
        <begin position="62"/>
        <end position="92"/>
    </location>
</feature>
<feature type="transmembrane region" description="Helical" evidence="7">
    <location>
        <begin position="104"/>
        <end position="123"/>
    </location>
</feature>
<feature type="transmembrane region" description="Helical" evidence="7">
    <location>
        <begin position="212"/>
        <end position="232"/>
    </location>
</feature>
<reference evidence="8" key="1">
    <citation type="journal article" date="2007" name="Biochem. Biophys. Res. Commun.">
        <title>A new homolog of FocA transporters identified in cadmium-resistant Euglena gracilis.</title>
        <authorList>
            <person name="Delomenie C."/>
            <person name="Foti E."/>
            <person name="Floch E."/>
            <person name="Diderot V."/>
            <person name="Porquet D."/>
            <person name="Dupuy C."/>
            <person name="Bonaly J."/>
        </authorList>
    </citation>
    <scope>NUCLEOTIDE SEQUENCE</scope>
    <source>
        <strain evidence="8">Z</strain>
    </source>
</reference>
<keyword evidence="2 7" id="KW-0812">Transmembrane</keyword>
<keyword evidence="3 7" id="KW-1133">Transmembrane helix</keyword>
<sequence>MPNHVKAVDVLEGAINAGVMKAHMPFMDMAIRGLYAGFFLGVTASFNFQLTALYGNAMIGGLLFFAGFMMIIFYGFELVTGNMLVLPLALMARRAPWLGCPKNLLTVYTGNFLGCALYLAFFYGSSLILDCGWTAIKVAQLYCSWKTKTADYYMMWTGWPPAFQGCHVQLLVSFAVLGSLASTSTTGKVIACWFPVALFAVMRYEHVVVNMYTVPCSMALGSGVSWGLFWGWSIAPSTLGNMVGASLLVAFPMWVTHGHEYRQKQREAKQIDDKLTGSSSSDGLMNAEEAIPPTYPDGSFVDEAPEALYSGNNAAPNTPDVRHY</sequence>
<evidence type="ECO:0000256" key="7">
    <source>
        <dbReference type="SAM" id="Phobius"/>
    </source>
</evidence>
<dbReference type="EMBL" id="AY559036">
    <property type="protein sequence ID" value="AAS66886.1"/>
    <property type="molecule type" value="mRNA"/>
</dbReference>
<feature type="compositionally biased region" description="Basic and acidic residues" evidence="6">
    <location>
        <begin position="265"/>
        <end position="275"/>
    </location>
</feature>